<gene>
    <name evidence="2" type="ORF">GAK35_03206</name>
</gene>
<feature type="transmembrane region" description="Helical" evidence="1">
    <location>
        <begin position="192"/>
        <end position="219"/>
    </location>
</feature>
<feature type="transmembrane region" description="Helical" evidence="1">
    <location>
        <begin position="144"/>
        <end position="171"/>
    </location>
</feature>
<keyword evidence="1" id="KW-1133">Transmembrane helix</keyword>
<keyword evidence="1" id="KW-0472">Membrane</keyword>
<dbReference type="NCBIfam" id="NF041043">
    <property type="entry name" value="BPSS1780_fam"/>
    <property type="match status" value="1"/>
</dbReference>
<protein>
    <recommendedName>
        <fullName evidence="4">Transmembrane protein</fullName>
    </recommendedName>
</protein>
<reference evidence="3" key="1">
    <citation type="journal article" date="2020" name="MBio">
        <title>Horizontal gene transfer to a defensive symbiont with a reduced genome amongst a multipartite beetle microbiome.</title>
        <authorList>
            <person name="Waterworth S.C."/>
            <person name="Florez L.V."/>
            <person name="Rees E.R."/>
            <person name="Hertweck C."/>
            <person name="Kaltenpoth M."/>
            <person name="Kwan J.C."/>
        </authorList>
    </citation>
    <scope>NUCLEOTIDE SEQUENCE [LARGE SCALE GENOMIC DNA]</scope>
</reference>
<dbReference type="InterPro" id="IPR047798">
    <property type="entry name" value="BPSS1780-like"/>
</dbReference>
<dbReference type="AlphaFoldDB" id="A0A7V8FUN2"/>
<evidence type="ECO:0000256" key="1">
    <source>
        <dbReference type="SAM" id="Phobius"/>
    </source>
</evidence>
<proteinExistence type="predicted"/>
<feature type="transmembrane region" description="Helical" evidence="1">
    <location>
        <begin position="225"/>
        <end position="245"/>
    </location>
</feature>
<feature type="transmembrane region" description="Helical" evidence="1">
    <location>
        <begin position="100"/>
        <end position="124"/>
    </location>
</feature>
<dbReference type="EMBL" id="WNDX01000114">
    <property type="protein sequence ID" value="KAF1041593.1"/>
    <property type="molecule type" value="Genomic_DNA"/>
</dbReference>
<name>A0A7V8FUN2_9BURK</name>
<feature type="transmembrane region" description="Helical" evidence="1">
    <location>
        <begin position="35"/>
        <end position="60"/>
    </location>
</feature>
<keyword evidence="1" id="KW-0812">Transmembrane</keyword>
<comment type="caution">
    <text evidence="2">The sequence shown here is derived from an EMBL/GenBank/DDBJ whole genome shotgun (WGS) entry which is preliminary data.</text>
</comment>
<evidence type="ECO:0008006" key="4">
    <source>
        <dbReference type="Google" id="ProtNLM"/>
    </source>
</evidence>
<dbReference type="Proteomes" id="UP000462435">
    <property type="component" value="Unassembled WGS sequence"/>
</dbReference>
<evidence type="ECO:0000313" key="2">
    <source>
        <dbReference type="EMBL" id="KAF1041593.1"/>
    </source>
</evidence>
<sequence length="271" mass="29501">MTGVMEKIPAKTGWLWVKQGFALFRKQPAEMSTLFLSYMFLMLALGIIPVLGQMLPLILIPVFAMSFMQACAQVEKGERVYPNLLLVGFRSPARNTLLKLGLLYLLAATVVVAASTLADGGVFWKAMMGGGLSADELEKSAGSMRMAMLIAAALYVPAAMAFWYAAPLIMWQRMTLGKALFYSFFSVRRAGGAFLLYALAWIVIAIMVPTLISMVITLLTGSFNIVIFILLPISIILTVVMYCSFYPTYTALFGKPGNGSDSPAQAGDKLV</sequence>
<accession>A0A7V8FUN2</accession>
<organism evidence="2 3">
    <name type="scientific">Herbaspirillum frisingense</name>
    <dbReference type="NCBI Taxonomy" id="92645"/>
    <lineage>
        <taxon>Bacteria</taxon>
        <taxon>Pseudomonadati</taxon>
        <taxon>Pseudomonadota</taxon>
        <taxon>Betaproteobacteria</taxon>
        <taxon>Burkholderiales</taxon>
        <taxon>Oxalobacteraceae</taxon>
        <taxon>Herbaspirillum</taxon>
    </lineage>
</organism>
<evidence type="ECO:0000313" key="3">
    <source>
        <dbReference type="Proteomes" id="UP000462435"/>
    </source>
</evidence>